<evidence type="ECO:0000313" key="3">
    <source>
        <dbReference type="EMBL" id="EPE36147.1"/>
    </source>
</evidence>
<dbReference type="PROSITE" id="PS00028">
    <property type="entry name" value="ZINC_FINGER_C2H2_1"/>
    <property type="match status" value="2"/>
</dbReference>
<accession>S3DCK0</accession>
<dbReference type="Gene3D" id="2.30.29.30">
    <property type="entry name" value="Pleckstrin-homology domain (PH domain)/Phosphotyrosine-binding domain (PTB)"/>
    <property type="match status" value="1"/>
</dbReference>
<dbReference type="Pfam" id="PF00780">
    <property type="entry name" value="CNH"/>
    <property type="match status" value="1"/>
</dbReference>
<proteinExistence type="predicted"/>
<evidence type="ECO:0000256" key="1">
    <source>
        <dbReference type="SAM" id="MobiDB-lite"/>
    </source>
</evidence>
<dbReference type="HOGENOM" id="CLU_285610_0_0_1"/>
<dbReference type="InterPro" id="IPR001180">
    <property type="entry name" value="CNH_dom"/>
</dbReference>
<dbReference type="PROSITE" id="PS50219">
    <property type="entry name" value="CNH"/>
    <property type="match status" value="1"/>
</dbReference>
<dbReference type="SMART" id="SM00355">
    <property type="entry name" value="ZnF_C2H2"/>
    <property type="match status" value="3"/>
</dbReference>
<dbReference type="OrthoDB" id="20872at2759"/>
<feature type="compositionally biased region" description="Low complexity" evidence="1">
    <location>
        <begin position="487"/>
        <end position="508"/>
    </location>
</feature>
<dbReference type="RefSeq" id="XP_008076965.1">
    <property type="nucleotide sequence ID" value="XM_008078774.1"/>
</dbReference>
<dbReference type="STRING" id="1116229.S3DCK0"/>
<dbReference type="eggNOG" id="ENOG502SJT8">
    <property type="taxonomic scope" value="Eukaryota"/>
</dbReference>
<dbReference type="PANTHER" id="PTHR35391">
    <property type="entry name" value="C2H2-TYPE DOMAIN-CONTAINING PROTEIN-RELATED"/>
    <property type="match status" value="1"/>
</dbReference>
<dbReference type="PANTHER" id="PTHR35391:SF7">
    <property type="entry name" value="C2H2-TYPE DOMAIN-CONTAINING PROTEIN"/>
    <property type="match status" value="1"/>
</dbReference>
<name>S3DCK0_GLAL2</name>
<gene>
    <name evidence="3" type="ORF">GLAREA_05485</name>
</gene>
<dbReference type="Proteomes" id="UP000016922">
    <property type="component" value="Unassembled WGS sequence"/>
</dbReference>
<feature type="domain" description="CNH" evidence="2">
    <location>
        <begin position="735"/>
        <end position="1042"/>
    </location>
</feature>
<organism evidence="3 4">
    <name type="scientific">Glarea lozoyensis (strain ATCC 20868 / MF5171)</name>
    <dbReference type="NCBI Taxonomy" id="1116229"/>
    <lineage>
        <taxon>Eukaryota</taxon>
        <taxon>Fungi</taxon>
        <taxon>Dikarya</taxon>
        <taxon>Ascomycota</taxon>
        <taxon>Pezizomycotina</taxon>
        <taxon>Leotiomycetes</taxon>
        <taxon>Helotiales</taxon>
        <taxon>Helotiaceae</taxon>
        <taxon>Glarea</taxon>
    </lineage>
</organism>
<dbReference type="KEGG" id="glz:GLAREA_05485"/>
<protein>
    <submittedName>
        <fullName evidence="3">C2H2 and C2HC zinc finger</fullName>
    </submittedName>
</protein>
<evidence type="ECO:0000259" key="2">
    <source>
        <dbReference type="PROSITE" id="PS50219"/>
    </source>
</evidence>
<feature type="region of interest" description="Disordered" evidence="1">
    <location>
        <begin position="473"/>
        <end position="518"/>
    </location>
</feature>
<evidence type="ECO:0000313" key="4">
    <source>
        <dbReference type="Proteomes" id="UP000016922"/>
    </source>
</evidence>
<reference evidence="3 4" key="1">
    <citation type="journal article" date="2013" name="BMC Genomics">
        <title>Genomics-driven discovery of the pneumocandin biosynthetic gene cluster in the fungus Glarea lozoyensis.</title>
        <authorList>
            <person name="Chen L."/>
            <person name="Yue Q."/>
            <person name="Zhang X."/>
            <person name="Xiang M."/>
            <person name="Wang C."/>
            <person name="Li S."/>
            <person name="Che Y."/>
            <person name="Ortiz-Lopez F.J."/>
            <person name="Bills G.F."/>
            <person name="Liu X."/>
            <person name="An Z."/>
        </authorList>
    </citation>
    <scope>NUCLEOTIDE SEQUENCE [LARGE SCALE GENOMIC DNA]</scope>
    <source>
        <strain evidence="4">ATCC 20868 / MF5171</strain>
    </source>
</reference>
<dbReference type="Pfam" id="PF26082">
    <property type="entry name" value="zf-C2H2_AcuF"/>
    <property type="match status" value="1"/>
</dbReference>
<dbReference type="GeneID" id="19464539"/>
<keyword evidence="4" id="KW-1185">Reference proteome</keyword>
<dbReference type="AlphaFoldDB" id="S3DCK0"/>
<dbReference type="EMBL" id="KE145353">
    <property type="protein sequence ID" value="EPE36147.1"/>
    <property type="molecule type" value="Genomic_DNA"/>
</dbReference>
<dbReference type="InterPro" id="IPR011993">
    <property type="entry name" value="PH-like_dom_sf"/>
</dbReference>
<dbReference type="InterPro" id="IPR058925">
    <property type="entry name" value="zf-C2H2_AcuF"/>
</dbReference>
<sequence>MDRSIASAFASSLGQFIKLSLALRVPSPAVADQLPLSMVQDELGRLKIWAGNIAAHRNGKVSLDHRLRDATPLRGRIVSLLDDMSEILQEAIAIVSGTRPARNNADFDSGSDSELSIDEARIESESHQFTELQQIFQDVVVVVVVVDCLYRLSMSIRNGVSNHDRLIKAASIDISFYEAWDVNHVKAKFPAVKHYLCLRLGKALSRRRQYFKYCEKHHKKLAQDLIEPNIKDVHAHALPRTQGPDEPIDSAAAKTRVDMSLQNETVIGKRSVAANTILTGTSASEFVGADIDVETKSDSGQTLTSYASSASFGGRLAIPPLPSGSTGGRPFECPYCYTMVGIKSQNAWKKHIFRDLQPYICTFESCFKARKTFKSRHDWWDHELNEHRKVWSCAANCQAIFHSQAEFEKHVRETHMITSNQQISALADVCHRPVDGKTEQECPLCLEVLDSLQQLCRHLARHLEELALFSLPRDRNEEGQDDDSDKPQQSKSKSSGKFSQQYESSSSSTDVNSLYESDDESGFQTSELISSFIFVNRLHDAERLLMLDRLDRRLFYRGEVERLTKEPQDPLNYALLFDNCLILATKSIDHKYEITCQPIRIELLVLLDQVNDEYQWKLLPIQEGEAKEGAIAKTPIQELFPLFIRDISTGDICALVVKSASQRKKWWDNIQLAQQAMSSRTLFPGNSDAYSLTLIWHAASGIGSETAAPQKFFKNQIGIPKSLVLFEDKLIHLAPTFVECVTPFYYRGRGLIAMSSSTDFYVFDPAVPSSPALVYCANIDPVTQITVLEGPEVMLVLASNNLYVIDIMNGFKLSLKLLENVKFFRFAKTAEGNFIYCITCEGSNESLSLIEIYHASKGRGRDFCQRRAENPPELDKPLLFKGYGYCYWRYAEYYLRTPCSQMHVFDNMCIVFVTDSSFKDCSLISPPTRTIPISLPREPYQSIKGRPLEIFSLPEGTTRSGVLTSHLCVYECVAIYIDRDAEISDIEPITFVSKATAAALDSHYLFIFHDEFFEIWDVITGLLCRIVTGLSVKYVGSDKGILVAMQHAESEGRDSVFEFVLTDESQRMKQTNTPLTFPFTVTTE</sequence>
<dbReference type="InterPro" id="IPR013087">
    <property type="entry name" value="Znf_C2H2_type"/>
</dbReference>